<keyword evidence="3" id="KW-1185">Reference proteome</keyword>
<sequence length="186" mass="20870">MPKIPLPLSAEDLTIFVRALSEQLGGASPTHLTLMNMAARAAGYQNVQHMRSAHAAAQRLKRTVDELPANTRAVERALHHFDAEGRLKQWPSKRGVQTLALWVLWAALPAGQAMKEQEINDSLNRQHLFGDPATLRRTMIACHLLSRRNDGTDYRRVEQEPPADAKLLIRELGQRTRMRSMGPNNA</sequence>
<dbReference type="Pfam" id="PF09860">
    <property type="entry name" value="DUF2087"/>
    <property type="match status" value="1"/>
</dbReference>
<evidence type="ECO:0000313" key="2">
    <source>
        <dbReference type="EMBL" id="SIT85941.1"/>
    </source>
</evidence>
<name>A0A1R3X5L3_9RHOB</name>
<feature type="domain" description="DUF2087" evidence="1">
    <location>
        <begin position="86"/>
        <end position="156"/>
    </location>
</feature>
<organism evidence="2 3">
    <name type="scientific">Yoonia rosea</name>
    <dbReference type="NCBI Taxonomy" id="287098"/>
    <lineage>
        <taxon>Bacteria</taxon>
        <taxon>Pseudomonadati</taxon>
        <taxon>Pseudomonadota</taxon>
        <taxon>Alphaproteobacteria</taxon>
        <taxon>Rhodobacterales</taxon>
        <taxon>Paracoccaceae</taxon>
        <taxon>Yoonia</taxon>
    </lineage>
</organism>
<reference evidence="3" key="1">
    <citation type="submission" date="2017-01" db="EMBL/GenBank/DDBJ databases">
        <authorList>
            <person name="Varghese N."/>
            <person name="Submissions S."/>
        </authorList>
    </citation>
    <scope>NUCLEOTIDE SEQUENCE [LARGE SCALE GENOMIC DNA]</scope>
    <source>
        <strain evidence="3">DSM 29591</strain>
    </source>
</reference>
<gene>
    <name evidence="2" type="ORF">SAMN05421665_2184</name>
</gene>
<dbReference type="RefSeq" id="WP_076659568.1">
    <property type="nucleotide sequence ID" value="NZ_FTPR01000001.1"/>
</dbReference>
<dbReference type="EMBL" id="FTPR01000001">
    <property type="protein sequence ID" value="SIT85941.1"/>
    <property type="molecule type" value="Genomic_DNA"/>
</dbReference>
<accession>A0A1R3X5L3</accession>
<dbReference type="InterPro" id="IPR018656">
    <property type="entry name" value="DUF2087"/>
</dbReference>
<dbReference type="Proteomes" id="UP000186997">
    <property type="component" value="Unassembled WGS sequence"/>
</dbReference>
<evidence type="ECO:0000313" key="3">
    <source>
        <dbReference type="Proteomes" id="UP000186997"/>
    </source>
</evidence>
<evidence type="ECO:0000259" key="1">
    <source>
        <dbReference type="Pfam" id="PF09860"/>
    </source>
</evidence>
<proteinExistence type="predicted"/>
<dbReference type="OrthoDB" id="6867569at2"/>
<dbReference type="AlphaFoldDB" id="A0A1R3X5L3"/>
<protein>
    <recommendedName>
        <fullName evidence="1">DUF2087 domain-containing protein</fullName>
    </recommendedName>
</protein>